<keyword evidence="4 10" id="KW-0067">ATP-binding</keyword>
<evidence type="ECO:0000256" key="7">
    <source>
        <dbReference type="SAM" id="Phobius"/>
    </source>
</evidence>
<name>A0A238KNL1_9RHOB</name>
<dbReference type="SUPFAM" id="SSF90123">
    <property type="entry name" value="ABC transporter transmembrane region"/>
    <property type="match status" value="1"/>
</dbReference>
<dbReference type="Gene3D" id="1.20.1560.10">
    <property type="entry name" value="ABC transporter type 1, transmembrane domain"/>
    <property type="match status" value="1"/>
</dbReference>
<keyword evidence="6 7" id="KW-0472">Membrane</keyword>
<keyword evidence="2 7" id="KW-0812">Transmembrane</keyword>
<dbReference type="SUPFAM" id="SSF52540">
    <property type="entry name" value="P-loop containing nucleoside triphosphate hydrolases"/>
    <property type="match status" value="1"/>
</dbReference>
<evidence type="ECO:0000256" key="4">
    <source>
        <dbReference type="ARBA" id="ARBA00022840"/>
    </source>
</evidence>
<dbReference type="InterPro" id="IPR003439">
    <property type="entry name" value="ABC_transporter-like_ATP-bd"/>
</dbReference>
<evidence type="ECO:0000256" key="5">
    <source>
        <dbReference type="ARBA" id="ARBA00022989"/>
    </source>
</evidence>
<keyword evidence="11" id="KW-1185">Reference proteome</keyword>
<dbReference type="PANTHER" id="PTHR24221">
    <property type="entry name" value="ATP-BINDING CASSETTE SUB-FAMILY B"/>
    <property type="match status" value="1"/>
</dbReference>
<gene>
    <name evidence="10" type="primary">cydD</name>
    <name evidence="10" type="ORF">COL8621_02344</name>
</gene>
<dbReference type="Pfam" id="PF00664">
    <property type="entry name" value="ABC_membrane"/>
    <property type="match status" value="1"/>
</dbReference>
<feature type="domain" description="ABC transmembrane type-1" evidence="9">
    <location>
        <begin position="14"/>
        <end position="301"/>
    </location>
</feature>
<protein>
    <submittedName>
        <fullName evidence="10">ATP-binding/permease protein CydD</fullName>
    </submittedName>
</protein>
<organism evidence="10 11">
    <name type="scientific">Actibacterium lipolyticum</name>
    <dbReference type="NCBI Taxonomy" id="1524263"/>
    <lineage>
        <taxon>Bacteria</taxon>
        <taxon>Pseudomonadati</taxon>
        <taxon>Pseudomonadota</taxon>
        <taxon>Alphaproteobacteria</taxon>
        <taxon>Rhodobacterales</taxon>
        <taxon>Roseobacteraceae</taxon>
        <taxon>Actibacterium</taxon>
    </lineage>
</organism>
<dbReference type="PANTHER" id="PTHR24221:SF590">
    <property type="entry name" value="COMPONENT LINKED WITH THE ASSEMBLY OF CYTOCHROME' TRANSPORT TRANSMEMBRANE ATP-BINDING PROTEIN ABC TRANSPORTER CYDD-RELATED"/>
    <property type="match status" value="1"/>
</dbReference>
<comment type="subcellular location">
    <subcellularLocation>
        <location evidence="1">Cell membrane</location>
        <topology evidence="1">Multi-pass membrane protein</topology>
    </subcellularLocation>
</comment>
<dbReference type="EMBL" id="FXYE01000002">
    <property type="protein sequence ID" value="SMX43606.1"/>
    <property type="molecule type" value="Genomic_DNA"/>
</dbReference>
<feature type="transmembrane region" description="Helical" evidence="7">
    <location>
        <begin position="14"/>
        <end position="36"/>
    </location>
</feature>
<dbReference type="Pfam" id="PF00005">
    <property type="entry name" value="ABC_tran"/>
    <property type="match status" value="1"/>
</dbReference>
<evidence type="ECO:0000259" key="8">
    <source>
        <dbReference type="PROSITE" id="PS50893"/>
    </source>
</evidence>
<dbReference type="CDD" id="cd18584">
    <property type="entry name" value="ABC_6TM_AarD_CydD"/>
    <property type="match status" value="1"/>
</dbReference>
<dbReference type="Proteomes" id="UP000202922">
    <property type="component" value="Unassembled WGS sequence"/>
</dbReference>
<dbReference type="InterPro" id="IPR036640">
    <property type="entry name" value="ABC1_TM_sf"/>
</dbReference>
<evidence type="ECO:0000256" key="2">
    <source>
        <dbReference type="ARBA" id="ARBA00022692"/>
    </source>
</evidence>
<dbReference type="InterPro" id="IPR027417">
    <property type="entry name" value="P-loop_NTPase"/>
</dbReference>
<dbReference type="GO" id="GO:0005524">
    <property type="term" value="F:ATP binding"/>
    <property type="evidence" value="ECO:0007669"/>
    <property type="project" value="UniProtKB-KW"/>
</dbReference>
<dbReference type="PROSITE" id="PS50929">
    <property type="entry name" value="ABC_TM1F"/>
    <property type="match status" value="1"/>
</dbReference>
<dbReference type="GO" id="GO:0005886">
    <property type="term" value="C:plasma membrane"/>
    <property type="evidence" value="ECO:0007669"/>
    <property type="project" value="UniProtKB-SubCell"/>
</dbReference>
<evidence type="ECO:0000256" key="6">
    <source>
        <dbReference type="ARBA" id="ARBA00023136"/>
    </source>
</evidence>
<evidence type="ECO:0000313" key="10">
    <source>
        <dbReference type="EMBL" id="SMX43606.1"/>
    </source>
</evidence>
<feature type="transmembrane region" description="Helical" evidence="7">
    <location>
        <begin position="128"/>
        <end position="145"/>
    </location>
</feature>
<evidence type="ECO:0000259" key="9">
    <source>
        <dbReference type="PROSITE" id="PS50929"/>
    </source>
</evidence>
<feature type="domain" description="ABC transporter" evidence="8">
    <location>
        <begin position="316"/>
        <end position="538"/>
    </location>
</feature>
<sequence>MRAFYFRHLTTETIGAWLSVLASLIWLGAAAVIAWVFDRLLATEHVSAYQAGILLLGLWALRGIVDVGAQHLLSKAADAQIAALRHEIVTTEARSGTESGHGGAGALAALVTEKLEALRPALLRYQPARLRVMVLPLVILCIAAWHSWAVALVLLLAGPLIPLFMALVGWAAKDASARQMQEVGQLSDMLVDRLAALSDLKLIGAGPTTVETFASASEDLRHRTMAVLRIAFLSSTVLELFSALGVAMVAIWVGFSLLGELGWGGWGTPLSPGIGMYLLLLAPEYFQPLRDLAAAWHDRAAADAVRDEVTAWRSETRTQRIGSGANALPATITPTLEIRGLCHRGVNYPDFRLDLGDTIAIEGPSGAGKTTLLRLIAGLERPDNGAILLDGVPLGEANADQWRAAIGWMPQAPHFLNGSLRYNIGFGDPVMADTLIAAGLRDVIDTLPRGDLTLLGERGAGLSGGEGRRITLARALHGASGILIADEPTADLDPATARIVGDCLVRFAQDGGTLIVATHDTRLAARMSQRLSLVKVRMAS</sequence>
<feature type="transmembrane region" description="Helical" evidence="7">
    <location>
        <begin position="48"/>
        <end position="65"/>
    </location>
</feature>
<reference evidence="11" key="1">
    <citation type="submission" date="2017-05" db="EMBL/GenBank/DDBJ databases">
        <authorList>
            <person name="Rodrigo-Torres L."/>
            <person name="Arahal R. D."/>
            <person name="Lucena T."/>
        </authorList>
    </citation>
    <scope>NUCLEOTIDE SEQUENCE [LARGE SCALE GENOMIC DNA]</scope>
    <source>
        <strain evidence="11">CECT 8621</strain>
    </source>
</reference>
<dbReference type="AlphaFoldDB" id="A0A238KNL1"/>
<dbReference type="GO" id="GO:0140359">
    <property type="term" value="F:ABC-type transporter activity"/>
    <property type="evidence" value="ECO:0007669"/>
    <property type="project" value="InterPro"/>
</dbReference>
<dbReference type="GO" id="GO:0016887">
    <property type="term" value="F:ATP hydrolysis activity"/>
    <property type="evidence" value="ECO:0007669"/>
    <property type="project" value="InterPro"/>
</dbReference>
<dbReference type="PROSITE" id="PS50893">
    <property type="entry name" value="ABC_TRANSPORTER_2"/>
    <property type="match status" value="1"/>
</dbReference>
<proteinExistence type="predicted"/>
<feature type="transmembrane region" description="Helical" evidence="7">
    <location>
        <begin position="230"/>
        <end position="255"/>
    </location>
</feature>
<keyword evidence="5 7" id="KW-1133">Transmembrane helix</keyword>
<feature type="transmembrane region" description="Helical" evidence="7">
    <location>
        <begin position="151"/>
        <end position="172"/>
    </location>
</feature>
<dbReference type="SMART" id="SM00382">
    <property type="entry name" value="AAA"/>
    <property type="match status" value="1"/>
</dbReference>
<dbReference type="InterPro" id="IPR003593">
    <property type="entry name" value="AAA+_ATPase"/>
</dbReference>
<dbReference type="Gene3D" id="3.40.50.300">
    <property type="entry name" value="P-loop containing nucleotide triphosphate hydrolases"/>
    <property type="match status" value="1"/>
</dbReference>
<dbReference type="InterPro" id="IPR039421">
    <property type="entry name" value="Type_1_exporter"/>
</dbReference>
<keyword evidence="3" id="KW-0547">Nucleotide-binding</keyword>
<dbReference type="InterPro" id="IPR011527">
    <property type="entry name" value="ABC1_TM_dom"/>
</dbReference>
<evidence type="ECO:0000256" key="3">
    <source>
        <dbReference type="ARBA" id="ARBA00022741"/>
    </source>
</evidence>
<evidence type="ECO:0000313" key="11">
    <source>
        <dbReference type="Proteomes" id="UP000202922"/>
    </source>
</evidence>
<evidence type="ECO:0000256" key="1">
    <source>
        <dbReference type="ARBA" id="ARBA00004651"/>
    </source>
</evidence>
<dbReference type="RefSeq" id="WP_235823846.1">
    <property type="nucleotide sequence ID" value="NZ_FXYE01000002.1"/>
</dbReference>
<accession>A0A238KNL1</accession>